<reference evidence="1" key="1">
    <citation type="submission" date="2022-07" db="EMBL/GenBank/DDBJ databases">
        <title>Complete Genome Sequence of the Radioresistant Bacterium Deinococcus aetherius ST0316, Isolated from the Air Dust collected in Lower Stratosphere above Japan.</title>
        <authorList>
            <person name="Satoh K."/>
            <person name="Hagiwara K."/>
            <person name="Katsumata K."/>
            <person name="Kubo A."/>
            <person name="Yokobori S."/>
            <person name="Yamagishi A."/>
            <person name="Oono Y."/>
            <person name="Narumi I."/>
        </authorList>
    </citation>
    <scope>NUCLEOTIDE SEQUENCE</scope>
    <source>
        <strain evidence="1">ST0316</strain>
        <plasmid evidence="1">pDAETH-2</plasmid>
    </source>
</reference>
<sequence>MNEFTHPPPSEHEVYLLRVWHEPDGNDLVWRASMLLPQNTGRRYFATPDALLDFLGERVREEKRP</sequence>
<name>A0ABN6RMB1_9DEIO</name>
<evidence type="ECO:0000313" key="2">
    <source>
        <dbReference type="Proteomes" id="UP001064971"/>
    </source>
</evidence>
<accession>A0ABN6RMB1</accession>
<proteinExistence type="predicted"/>
<geneLocation type="plasmid" evidence="1 2">
    <name>pDAETH-2</name>
</geneLocation>
<keyword evidence="1" id="KW-0614">Plasmid</keyword>
<protein>
    <submittedName>
        <fullName evidence="1">Uncharacterized protein</fullName>
    </submittedName>
</protein>
<dbReference type="EMBL" id="AP026562">
    <property type="protein sequence ID" value="BDP44465.1"/>
    <property type="molecule type" value="Genomic_DNA"/>
</dbReference>
<gene>
    <name evidence="1" type="ORF">DAETH_44340</name>
</gene>
<keyword evidence="2" id="KW-1185">Reference proteome</keyword>
<evidence type="ECO:0000313" key="1">
    <source>
        <dbReference type="EMBL" id="BDP44465.1"/>
    </source>
</evidence>
<organism evidence="1 2">
    <name type="scientific">Deinococcus aetherius</name>
    <dbReference type="NCBI Taxonomy" id="200252"/>
    <lineage>
        <taxon>Bacteria</taxon>
        <taxon>Thermotogati</taxon>
        <taxon>Deinococcota</taxon>
        <taxon>Deinococci</taxon>
        <taxon>Deinococcales</taxon>
        <taxon>Deinococcaceae</taxon>
        <taxon>Deinococcus</taxon>
    </lineage>
</organism>
<dbReference type="Proteomes" id="UP001064971">
    <property type="component" value="Plasmid pDAETH-2"/>
</dbReference>
<dbReference type="RefSeq" id="WP_264778297.1">
    <property type="nucleotide sequence ID" value="NZ_AP026562.1"/>
</dbReference>